<reference evidence="8 9" key="1">
    <citation type="submission" date="2023-12" db="EMBL/GenBank/DDBJ databases">
        <title>Description of new species of Mycobacterium terrae complex isolated from sewage at the Sao Paulo Zoological Park Foundation in Brazil.</title>
        <authorList>
            <person name="Romagnoli C.L."/>
            <person name="Conceicao E.C."/>
            <person name="Machado E."/>
            <person name="Barreto L.B.P.F."/>
            <person name="Sharma A."/>
            <person name="Silva N.M."/>
            <person name="Marques L.E."/>
            <person name="Juliana M.A."/>
            <person name="Lourenco M.C.S."/>
            <person name="Digiampietri L.A."/>
            <person name="Suffys P.N."/>
            <person name="Viana-Niero C."/>
        </authorList>
    </citation>
    <scope>NUCLEOTIDE SEQUENCE [LARGE SCALE GENOMIC DNA]</scope>
    <source>
        <strain evidence="8 9">MYC017</strain>
    </source>
</reference>
<evidence type="ECO:0000259" key="7">
    <source>
        <dbReference type="Pfam" id="PF06271"/>
    </source>
</evidence>
<dbReference type="PANTHER" id="PTHR36115">
    <property type="entry name" value="PROLINE-RICH ANTIGEN HOMOLOG-RELATED"/>
    <property type="match status" value="1"/>
</dbReference>
<organism evidence="8 9">
    <name type="scientific">[Mycobacterium] vasticus</name>
    <dbReference type="NCBI Taxonomy" id="2875777"/>
    <lineage>
        <taxon>Bacteria</taxon>
        <taxon>Bacillati</taxon>
        <taxon>Actinomycetota</taxon>
        <taxon>Actinomycetes</taxon>
        <taxon>Mycobacteriales</taxon>
        <taxon>Mycobacteriaceae</taxon>
        <taxon>Mycolicibacter</taxon>
    </lineage>
</organism>
<dbReference type="InterPro" id="IPR010432">
    <property type="entry name" value="RDD"/>
</dbReference>
<feature type="domain" description="RDD" evidence="7">
    <location>
        <begin position="20"/>
        <end position="143"/>
    </location>
</feature>
<evidence type="ECO:0000313" key="8">
    <source>
        <dbReference type="EMBL" id="MEB3071182.1"/>
    </source>
</evidence>
<evidence type="ECO:0000256" key="6">
    <source>
        <dbReference type="SAM" id="Phobius"/>
    </source>
</evidence>
<proteinExistence type="predicted"/>
<dbReference type="Pfam" id="PF06271">
    <property type="entry name" value="RDD"/>
    <property type="match status" value="1"/>
</dbReference>
<evidence type="ECO:0000256" key="2">
    <source>
        <dbReference type="ARBA" id="ARBA00022475"/>
    </source>
</evidence>
<keyword evidence="5 6" id="KW-0472">Membrane</keyword>
<feature type="transmembrane region" description="Helical" evidence="6">
    <location>
        <begin position="163"/>
        <end position="185"/>
    </location>
</feature>
<comment type="subcellular location">
    <subcellularLocation>
        <location evidence="1">Cell membrane</location>
        <topology evidence="1">Multi-pass membrane protein</topology>
    </subcellularLocation>
</comment>
<evidence type="ECO:0000256" key="3">
    <source>
        <dbReference type="ARBA" id="ARBA00022692"/>
    </source>
</evidence>
<dbReference type="RefSeq" id="WP_329779662.1">
    <property type="nucleotide sequence ID" value="NZ_JAYJJQ010000022.1"/>
</dbReference>
<accession>A0ABU5Z1B8</accession>
<dbReference type="PANTHER" id="PTHR36115:SF6">
    <property type="entry name" value="PROLINE-RICH ANTIGEN HOMOLOG"/>
    <property type="match status" value="1"/>
</dbReference>
<evidence type="ECO:0000256" key="1">
    <source>
        <dbReference type="ARBA" id="ARBA00004651"/>
    </source>
</evidence>
<evidence type="ECO:0000256" key="4">
    <source>
        <dbReference type="ARBA" id="ARBA00022989"/>
    </source>
</evidence>
<evidence type="ECO:0000256" key="5">
    <source>
        <dbReference type="ARBA" id="ARBA00023136"/>
    </source>
</evidence>
<protein>
    <submittedName>
        <fullName evidence="8">RDD family protein</fullName>
    </submittedName>
</protein>
<keyword evidence="4 6" id="KW-1133">Transmembrane helix</keyword>
<keyword evidence="9" id="KW-1185">Reference proteome</keyword>
<dbReference type="InterPro" id="IPR051791">
    <property type="entry name" value="Pra-immunoreactive"/>
</dbReference>
<keyword evidence="3 6" id="KW-0812">Transmembrane</keyword>
<dbReference type="Proteomes" id="UP001299283">
    <property type="component" value="Unassembled WGS sequence"/>
</dbReference>
<feature type="transmembrane region" description="Helical" evidence="6">
    <location>
        <begin position="54"/>
        <end position="77"/>
    </location>
</feature>
<keyword evidence="2" id="KW-1003">Cell membrane</keyword>
<comment type="caution">
    <text evidence="8">The sequence shown here is derived from an EMBL/GenBank/DDBJ whole genome shotgun (WGS) entry which is preliminary data.</text>
</comment>
<gene>
    <name evidence="8" type="ORF">K5L39_18525</name>
</gene>
<sequence length="326" mass="35177">MVEPEVAEPVVDAGAEPVTPWRTRALALGIDLLPGAVAAATTAMAAMCLPSGGFWWWLATVLTGVVILATAVNRVLLPVVTGWSLGRAFTGIEVVRPGSDAAVGPVRLLLRDLAHLLDTLPVLAGWFWALRDGRVRTFADRLARTEVRPALSREAPQDIRKKTLTVFVAAAVLSVAVAGIAYAVVFQRDHAADVARTQIARQGPKIVADMLSYDPQTLQEDFDRAQSLATEKYREQLVPQQDAIRNSQPAPNLYRVTDAAVLDASSHRATVLMFLQGQRGTAGKERMISATVRVVFTEAKGSWRVDDLSVVSKPLPAAEDQAEGDK</sequence>
<name>A0ABU5Z1B8_9MYCO</name>
<dbReference type="EMBL" id="JAYJJQ010000022">
    <property type="protein sequence ID" value="MEB3071182.1"/>
    <property type="molecule type" value="Genomic_DNA"/>
</dbReference>
<evidence type="ECO:0000313" key="9">
    <source>
        <dbReference type="Proteomes" id="UP001299283"/>
    </source>
</evidence>